<evidence type="ECO:0000256" key="2">
    <source>
        <dbReference type="SAM" id="SignalP"/>
    </source>
</evidence>
<organism evidence="3 4">
    <name type="scientific">Candida viswanathii</name>
    <dbReference type="NCBI Taxonomy" id="5486"/>
    <lineage>
        <taxon>Eukaryota</taxon>
        <taxon>Fungi</taxon>
        <taxon>Dikarya</taxon>
        <taxon>Ascomycota</taxon>
        <taxon>Saccharomycotina</taxon>
        <taxon>Pichiomycetes</taxon>
        <taxon>Debaryomycetaceae</taxon>
        <taxon>Candida/Lodderomyces clade</taxon>
        <taxon>Candida</taxon>
    </lineage>
</organism>
<name>A0A367Y9R6_9ASCO</name>
<reference evidence="3 4" key="1">
    <citation type="submission" date="2018-06" db="EMBL/GenBank/DDBJ databases">
        <title>Whole genome sequencing of Candida tropicalis (genome annotated by CSBL at Korea University).</title>
        <authorList>
            <person name="Ahn J."/>
        </authorList>
    </citation>
    <scope>NUCLEOTIDE SEQUENCE [LARGE SCALE GENOMIC DNA]</scope>
    <source>
        <strain evidence="3 4">ATCC 20962</strain>
    </source>
</reference>
<protein>
    <submittedName>
        <fullName evidence="3">Cell wall protein PGA31</fullName>
    </submittedName>
</protein>
<comment type="caution">
    <text evidence="3">The sequence shown here is derived from an EMBL/GenBank/DDBJ whole genome shotgun (WGS) entry which is preliminary data.</text>
</comment>
<feature type="region of interest" description="Disordered" evidence="1">
    <location>
        <begin position="160"/>
        <end position="193"/>
    </location>
</feature>
<proteinExistence type="predicted"/>
<evidence type="ECO:0000313" key="3">
    <source>
        <dbReference type="EMBL" id="RCK62588.1"/>
    </source>
</evidence>
<accession>A0A367Y9R6</accession>
<evidence type="ECO:0000313" key="4">
    <source>
        <dbReference type="Proteomes" id="UP000253472"/>
    </source>
</evidence>
<dbReference type="STRING" id="5486.A0A367Y9R6"/>
<sequence>MQFLYSVASILALSPAALAAVRQVQLFASSDNAEVNDYGISSVHEGAGVNYLFLAAPGTAETVNYDDEKYILYLESSVGQQVFSISEGPGFLQYGESSVRVDIAEDGTVSFDGSDSVVAAKNVNDPYNRSEQDYFLVTQGGDGAIPVKIVAKFVDSEEASSSAEEAPASSAEPSEAPSSSAAEEPEVSEAPSSSAASSVAAVSSFEGSANVVGAGSFVAAAAAVAGLMF</sequence>
<dbReference type="AlphaFoldDB" id="A0A367Y9R6"/>
<evidence type="ECO:0000256" key="1">
    <source>
        <dbReference type="SAM" id="MobiDB-lite"/>
    </source>
</evidence>
<gene>
    <name evidence="3" type="primary">PGA31_4</name>
    <name evidence="3" type="ORF">Cantr_09517</name>
</gene>
<feature type="signal peptide" evidence="2">
    <location>
        <begin position="1"/>
        <end position="19"/>
    </location>
</feature>
<dbReference type="EMBL" id="QLNQ01000025">
    <property type="protein sequence ID" value="RCK62588.1"/>
    <property type="molecule type" value="Genomic_DNA"/>
</dbReference>
<feature type="chain" id="PRO_5016776868" evidence="2">
    <location>
        <begin position="20"/>
        <end position="229"/>
    </location>
</feature>
<keyword evidence="4" id="KW-1185">Reference proteome</keyword>
<dbReference type="OrthoDB" id="4018368at2759"/>
<keyword evidence="2" id="KW-0732">Signal</keyword>
<dbReference type="Proteomes" id="UP000253472">
    <property type="component" value="Unassembled WGS sequence"/>
</dbReference>